<evidence type="ECO:0000259" key="6">
    <source>
        <dbReference type="Pfam" id="PF13508"/>
    </source>
</evidence>
<sequence>MQLLAVTYVLESKDKTIAFYSVLNDKVQRTTKTSKNVPNKKRHYTYPAVKIGRLGVHKDYQRIGIGRMVLDHIKKAFAYDNKTGCRFITVDAYNKPDVLSFYIKNEFMLFSESDKKDMTRLLYYDLIDIVPTWVPA</sequence>
<dbReference type="EMBL" id="LACI01002016">
    <property type="protein sequence ID" value="KJU83145.1"/>
    <property type="molecule type" value="Genomic_DNA"/>
</dbReference>
<reference evidence="7 8" key="1">
    <citation type="submission" date="2015-02" db="EMBL/GenBank/DDBJ databases">
        <title>Single-cell genomics of uncultivated deep-branching MTB reveals a conserved set of magnetosome genes.</title>
        <authorList>
            <person name="Kolinko S."/>
            <person name="Richter M."/>
            <person name="Glockner F.O."/>
            <person name="Brachmann A."/>
            <person name="Schuler D."/>
        </authorList>
    </citation>
    <scope>NUCLEOTIDE SEQUENCE [LARGE SCALE GENOMIC DNA]</scope>
    <source>
        <strain evidence="7">TM-1</strain>
    </source>
</reference>
<evidence type="ECO:0000256" key="5">
    <source>
        <dbReference type="ARBA" id="ARBA00049880"/>
    </source>
</evidence>
<dbReference type="PANTHER" id="PTHR36449">
    <property type="entry name" value="ACETYLTRANSFERASE-RELATED"/>
    <property type="match status" value="1"/>
</dbReference>
<dbReference type="CDD" id="cd04301">
    <property type="entry name" value="NAT_SF"/>
    <property type="match status" value="1"/>
</dbReference>
<dbReference type="Gene3D" id="3.40.630.30">
    <property type="match status" value="1"/>
</dbReference>
<keyword evidence="3 7" id="KW-0808">Transferase</keyword>
<dbReference type="Proteomes" id="UP000033423">
    <property type="component" value="Unassembled WGS sequence"/>
</dbReference>
<proteinExistence type="predicted"/>
<evidence type="ECO:0000256" key="4">
    <source>
        <dbReference type="ARBA" id="ARBA00023315"/>
    </source>
</evidence>
<dbReference type="PATRIC" id="fig|29290.4.peg.6176"/>
<evidence type="ECO:0000313" key="8">
    <source>
        <dbReference type="Proteomes" id="UP000033423"/>
    </source>
</evidence>
<evidence type="ECO:0000256" key="2">
    <source>
        <dbReference type="ARBA" id="ARBA00022649"/>
    </source>
</evidence>
<keyword evidence="8" id="KW-1185">Reference proteome</keyword>
<accession>A0A0F3GMJ2</accession>
<evidence type="ECO:0000313" key="7">
    <source>
        <dbReference type="EMBL" id="KJU83145.1"/>
    </source>
</evidence>
<dbReference type="PANTHER" id="PTHR36449:SF1">
    <property type="entry name" value="ACETYLTRANSFERASE"/>
    <property type="match status" value="1"/>
</dbReference>
<comment type="caution">
    <text evidence="7">The sequence shown here is derived from an EMBL/GenBank/DDBJ whole genome shotgun (WGS) entry which is preliminary data.</text>
</comment>
<evidence type="ECO:0000256" key="3">
    <source>
        <dbReference type="ARBA" id="ARBA00022679"/>
    </source>
</evidence>
<keyword evidence="1" id="KW-0678">Repressor</keyword>
<feature type="domain" description="N-acetyltransferase" evidence="6">
    <location>
        <begin position="7"/>
        <end position="107"/>
    </location>
</feature>
<dbReference type="GO" id="GO:0016747">
    <property type="term" value="F:acyltransferase activity, transferring groups other than amino-acyl groups"/>
    <property type="evidence" value="ECO:0007669"/>
    <property type="project" value="InterPro"/>
</dbReference>
<gene>
    <name evidence="7" type="ORF">MBAV_004661</name>
</gene>
<dbReference type="SUPFAM" id="SSF55729">
    <property type="entry name" value="Acyl-CoA N-acyltransferases (Nat)"/>
    <property type="match status" value="1"/>
</dbReference>
<keyword evidence="4" id="KW-0012">Acyltransferase</keyword>
<comment type="catalytic activity">
    <reaction evidence="5">
        <text>glycyl-tRNA(Gly) + acetyl-CoA = N-acetylglycyl-tRNA(Gly) + CoA + H(+)</text>
        <dbReference type="Rhea" id="RHEA:81867"/>
        <dbReference type="Rhea" id="RHEA-COMP:9683"/>
        <dbReference type="Rhea" id="RHEA-COMP:19766"/>
        <dbReference type="ChEBI" id="CHEBI:15378"/>
        <dbReference type="ChEBI" id="CHEBI:57287"/>
        <dbReference type="ChEBI" id="CHEBI:57288"/>
        <dbReference type="ChEBI" id="CHEBI:78522"/>
        <dbReference type="ChEBI" id="CHEBI:232036"/>
    </reaction>
</comment>
<protein>
    <submittedName>
        <fullName evidence="7">GCN5-like N-acetyltransferase</fullName>
    </submittedName>
</protein>
<dbReference type="AlphaFoldDB" id="A0A0F3GMJ2"/>
<keyword evidence="2" id="KW-1277">Toxin-antitoxin system</keyword>
<dbReference type="InterPro" id="IPR016181">
    <property type="entry name" value="Acyl_CoA_acyltransferase"/>
</dbReference>
<dbReference type="InterPro" id="IPR000182">
    <property type="entry name" value="GNAT_dom"/>
</dbReference>
<organism evidence="7 8">
    <name type="scientific">Candidatus Magnetobacterium bavaricum</name>
    <dbReference type="NCBI Taxonomy" id="29290"/>
    <lineage>
        <taxon>Bacteria</taxon>
        <taxon>Pseudomonadati</taxon>
        <taxon>Nitrospirota</taxon>
        <taxon>Thermodesulfovibrionia</taxon>
        <taxon>Thermodesulfovibrionales</taxon>
        <taxon>Candidatus Magnetobacteriaceae</taxon>
        <taxon>Candidatus Magnetobacterium</taxon>
    </lineage>
</organism>
<dbReference type="Pfam" id="PF13508">
    <property type="entry name" value="Acetyltransf_7"/>
    <property type="match status" value="1"/>
</dbReference>
<name>A0A0F3GMJ2_9BACT</name>
<evidence type="ECO:0000256" key="1">
    <source>
        <dbReference type="ARBA" id="ARBA00022491"/>
    </source>
</evidence>